<reference evidence="2 3" key="1">
    <citation type="journal article" date="2018" name="Mol. Plant">
        <title>The genome of Artemisia annua provides insight into the evolution of Asteraceae family and artemisinin biosynthesis.</title>
        <authorList>
            <person name="Shen Q."/>
            <person name="Zhang L."/>
            <person name="Liao Z."/>
            <person name="Wang S."/>
            <person name="Yan T."/>
            <person name="Shi P."/>
            <person name="Liu M."/>
            <person name="Fu X."/>
            <person name="Pan Q."/>
            <person name="Wang Y."/>
            <person name="Lv Z."/>
            <person name="Lu X."/>
            <person name="Zhang F."/>
            <person name="Jiang W."/>
            <person name="Ma Y."/>
            <person name="Chen M."/>
            <person name="Hao X."/>
            <person name="Li L."/>
            <person name="Tang Y."/>
            <person name="Lv G."/>
            <person name="Zhou Y."/>
            <person name="Sun X."/>
            <person name="Brodelius P.E."/>
            <person name="Rose J.K.C."/>
            <person name="Tang K."/>
        </authorList>
    </citation>
    <scope>NUCLEOTIDE SEQUENCE [LARGE SCALE GENOMIC DNA]</scope>
    <source>
        <strain evidence="3">cv. Huhao1</strain>
        <tissue evidence="2">Leaf</tissue>
    </source>
</reference>
<dbReference type="Proteomes" id="UP000245207">
    <property type="component" value="Unassembled WGS sequence"/>
</dbReference>
<evidence type="ECO:0000256" key="1">
    <source>
        <dbReference type="SAM" id="Phobius"/>
    </source>
</evidence>
<comment type="caution">
    <text evidence="2">The sequence shown here is derived from an EMBL/GenBank/DDBJ whole genome shotgun (WGS) entry which is preliminary data.</text>
</comment>
<keyword evidence="1" id="KW-0472">Membrane</keyword>
<keyword evidence="1" id="KW-0812">Transmembrane</keyword>
<name>A0A2U1Q6S1_ARTAN</name>
<evidence type="ECO:0000313" key="2">
    <source>
        <dbReference type="EMBL" id="PWA93705.1"/>
    </source>
</evidence>
<proteinExistence type="predicted"/>
<keyword evidence="1" id="KW-1133">Transmembrane helix</keyword>
<protein>
    <submittedName>
        <fullName evidence="2">Uncharacterized protein</fullName>
    </submittedName>
</protein>
<organism evidence="2 3">
    <name type="scientific">Artemisia annua</name>
    <name type="common">Sweet wormwood</name>
    <dbReference type="NCBI Taxonomy" id="35608"/>
    <lineage>
        <taxon>Eukaryota</taxon>
        <taxon>Viridiplantae</taxon>
        <taxon>Streptophyta</taxon>
        <taxon>Embryophyta</taxon>
        <taxon>Tracheophyta</taxon>
        <taxon>Spermatophyta</taxon>
        <taxon>Magnoliopsida</taxon>
        <taxon>eudicotyledons</taxon>
        <taxon>Gunneridae</taxon>
        <taxon>Pentapetalae</taxon>
        <taxon>asterids</taxon>
        <taxon>campanulids</taxon>
        <taxon>Asterales</taxon>
        <taxon>Asteraceae</taxon>
        <taxon>Asteroideae</taxon>
        <taxon>Anthemideae</taxon>
        <taxon>Artemisiinae</taxon>
        <taxon>Artemisia</taxon>
    </lineage>
</organism>
<sequence>MSDNVRLRLPSLVAAGLWGFGYFFAGKNLVKMAGFHFDYFEECLADHGMNGVWTSSISRFQWPNSKVEFEDHVKSFAMFNCGVWKLTQMKPCNKKLHST</sequence>
<gene>
    <name evidence="2" type="ORF">CTI12_AA059530</name>
</gene>
<dbReference type="AlphaFoldDB" id="A0A2U1Q6S1"/>
<feature type="transmembrane region" description="Helical" evidence="1">
    <location>
        <begin position="12"/>
        <end position="30"/>
    </location>
</feature>
<evidence type="ECO:0000313" key="3">
    <source>
        <dbReference type="Proteomes" id="UP000245207"/>
    </source>
</evidence>
<accession>A0A2U1Q6S1</accession>
<keyword evidence="3" id="KW-1185">Reference proteome</keyword>
<dbReference type="EMBL" id="PKPP01000366">
    <property type="protein sequence ID" value="PWA93705.1"/>
    <property type="molecule type" value="Genomic_DNA"/>
</dbReference>